<dbReference type="Pfam" id="PF04827">
    <property type="entry name" value="Plant_tran"/>
    <property type="match status" value="1"/>
</dbReference>
<name>A0A6L2N9U9_TANCI</name>
<dbReference type="PANTHER" id="PTHR47150:SF5">
    <property type="entry name" value="OS07G0546750 PROTEIN"/>
    <property type="match status" value="1"/>
</dbReference>
<proteinExistence type="predicted"/>
<dbReference type="EMBL" id="BKCJ010008592">
    <property type="protein sequence ID" value="GEU82993.1"/>
    <property type="molecule type" value="Genomic_DNA"/>
</dbReference>
<dbReference type="PANTHER" id="PTHR47150">
    <property type="entry name" value="OS12G0169200 PROTEIN"/>
    <property type="match status" value="1"/>
</dbReference>
<protein>
    <submittedName>
        <fullName evidence="1">Putative harbinger transposase-derived protein</fullName>
    </submittedName>
</protein>
<organism evidence="1">
    <name type="scientific">Tanacetum cinerariifolium</name>
    <name type="common">Dalmatian daisy</name>
    <name type="synonym">Chrysanthemum cinerariifolium</name>
    <dbReference type="NCBI Taxonomy" id="118510"/>
    <lineage>
        <taxon>Eukaryota</taxon>
        <taxon>Viridiplantae</taxon>
        <taxon>Streptophyta</taxon>
        <taxon>Embryophyta</taxon>
        <taxon>Tracheophyta</taxon>
        <taxon>Spermatophyta</taxon>
        <taxon>Magnoliopsida</taxon>
        <taxon>eudicotyledons</taxon>
        <taxon>Gunneridae</taxon>
        <taxon>Pentapetalae</taxon>
        <taxon>asterids</taxon>
        <taxon>campanulids</taxon>
        <taxon>Asterales</taxon>
        <taxon>Asteraceae</taxon>
        <taxon>Asteroideae</taxon>
        <taxon>Anthemideae</taxon>
        <taxon>Anthemidinae</taxon>
        <taxon>Tanacetum</taxon>
    </lineage>
</organism>
<evidence type="ECO:0000313" key="1">
    <source>
        <dbReference type="EMBL" id="GEU82993.1"/>
    </source>
</evidence>
<dbReference type="AlphaFoldDB" id="A0A6L2N9U9"/>
<reference evidence="1" key="1">
    <citation type="journal article" date="2019" name="Sci. Rep.">
        <title>Draft genome of Tanacetum cinerariifolium, the natural source of mosquito coil.</title>
        <authorList>
            <person name="Yamashiro T."/>
            <person name="Shiraishi A."/>
            <person name="Satake H."/>
            <person name="Nakayama K."/>
        </authorList>
    </citation>
    <scope>NUCLEOTIDE SEQUENCE</scope>
</reference>
<accession>A0A6L2N9U9</accession>
<sequence>MSSDLLYYTSSDDEDEVNSELAMFTEACQAAYEALKLKIQRIPVERDRYGVHDRLVMAYFSEHPQYDEATFRERFRMTRRLFTKIVREVTDASYFINKEMIIRDNVMNNDVNVLRQSPIFNDLKSGIAPEVPFVANNVLYKRGYYLTDEKYPQWFVLIKSIKNPGTHDHKRILYKTKHEAARKDVERAFGVLKQKWKLIKYPA</sequence>
<gene>
    <name evidence="1" type="ORF">Tci_054971</name>
</gene>
<dbReference type="InterPro" id="IPR006912">
    <property type="entry name" value="Harbinger_derived_prot"/>
</dbReference>
<comment type="caution">
    <text evidence="1">The sequence shown here is derived from an EMBL/GenBank/DDBJ whole genome shotgun (WGS) entry which is preliminary data.</text>
</comment>